<keyword evidence="2" id="KW-1185">Reference proteome</keyword>
<dbReference type="EMBL" id="CAAHFH010000001">
    <property type="protein sequence ID" value="VGO19668.1"/>
    <property type="molecule type" value="Genomic_DNA"/>
</dbReference>
<dbReference type="InterPro" id="IPR023296">
    <property type="entry name" value="Glyco_hydro_beta-prop_sf"/>
</dbReference>
<gene>
    <name evidence="1" type="ORF">SCARR_01727</name>
</gene>
<proteinExistence type="predicted"/>
<dbReference type="Proteomes" id="UP000346198">
    <property type="component" value="Unassembled WGS sequence"/>
</dbReference>
<organism evidence="1 2">
    <name type="scientific">Pontiella sulfatireligans</name>
    <dbReference type="NCBI Taxonomy" id="2750658"/>
    <lineage>
        <taxon>Bacteria</taxon>
        <taxon>Pseudomonadati</taxon>
        <taxon>Kiritimatiellota</taxon>
        <taxon>Kiritimatiellia</taxon>
        <taxon>Kiritimatiellales</taxon>
        <taxon>Pontiellaceae</taxon>
        <taxon>Pontiella</taxon>
    </lineage>
</organism>
<dbReference type="SUPFAM" id="SSF75005">
    <property type="entry name" value="Arabinanase/levansucrase/invertase"/>
    <property type="match status" value="1"/>
</dbReference>
<protein>
    <submittedName>
        <fullName evidence="1">Uncharacterized protein</fullName>
    </submittedName>
</protein>
<reference evidence="1 2" key="1">
    <citation type="submission" date="2019-04" db="EMBL/GenBank/DDBJ databases">
        <authorList>
            <person name="Van Vliet M D."/>
        </authorList>
    </citation>
    <scope>NUCLEOTIDE SEQUENCE [LARGE SCALE GENOMIC DNA]</scope>
    <source>
        <strain evidence="1 2">F21</strain>
    </source>
</reference>
<name>A0A6C2UHR4_9BACT</name>
<accession>A0A6C2UHR4</accession>
<dbReference type="RefSeq" id="WP_136061048.1">
    <property type="nucleotide sequence ID" value="NZ_CAAHFH010000001.1"/>
</dbReference>
<dbReference type="CDD" id="cd08994">
    <property type="entry name" value="GH43_62_32_68_117_130-like"/>
    <property type="match status" value="1"/>
</dbReference>
<dbReference type="AlphaFoldDB" id="A0A6C2UHR4"/>
<dbReference type="Gene3D" id="2.115.10.20">
    <property type="entry name" value="Glycosyl hydrolase domain, family 43"/>
    <property type="match status" value="1"/>
</dbReference>
<sequence length="564" mass="63347">MKQIMIPTAVLLVAFSTMNGEAKIPKKAAVEARERPAEWKNLVPGGQFIDLFEPMPIMAPLTSDTWGGDNVKPRDLSNGIEDPAWSYWCADVLKADDGTYHMFTARWPENEPRGHFGYFDSEIVHATADHPMGPYTYRDWIGPGHNPELYQNAKGEYMVYSTHGRFYYSKSLDGPWKAGTYNFDKRERYAFKNYVNFSFTPRSDGSVIAVSRRGYMWASKDGRDDWSEVSAESVYPKVPGVFEDPVMWKDDVQYHIIVNDWKGRIAYYLRSLDGFHWKTEPGEAYAPGIARYEDGTKLDWYKYERIRFLQDKHGRPVQAHFAVIDSDKYSDLPNDIHNSKNIIIPVVVPRLISLLNAEPITADTREIRMKVMAEEGFNPHMDIDLGALRFGASEEVNYGRGSKVLRTEKDGADLIVTFDGKGNGFTADNFAGKLLGKTAAGKILFGWVRLPGMESAVPMLSALSPKFEFTDAGLEAYVEVQNFGEKTSEKSTVKVLVGKEGKEKQIASGTVRALKPFEKAMVRLVCDSSLPKGSKQTATVLLESAGRPVETFSKTTALPGEQIR</sequence>
<evidence type="ECO:0000313" key="1">
    <source>
        <dbReference type="EMBL" id="VGO19668.1"/>
    </source>
</evidence>
<evidence type="ECO:0000313" key="2">
    <source>
        <dbReference type="Proteomes" id="UP000346198"/>
    </source>
</evidence>